<evidence type="ECO:0000259" key="3">
    <source>
        <dbReference type="Pfam" id="PF18821"/>
    </source>
</evidence>
<sequence length="540" mass="63665">MGAISSINFKKSNAIQARHNDRDLAPNYLIGGNYECNHTHKEALALKNQIIKNSIEKYTEITGQKFQAKSYEWSAVVNIKPDTTMQDLEKLAEHFHKKYGFQCYQIAIHRDEGHINEQGQKEINHHAHLEFITLNKENGRNMWRRELITPKVLRQMQSEVAEILEMQRGQDKRITKIKRIEPRKYAQMKEAEKKEKKELKQELLSTKEVKERLEAERKAWILEKNHTAKEYKALRELTNRIYTDKTELEKEIKALKERLSDLDNENALLKAENQKLRQEIGLNEANIISYSPPFLDFKTKLISEVYHNIKHDFSDYYFDKEKKEFSNHKLDFKVQDNGNSITLNSNNNQNMSEKVSLMLKMAMAKDWDLNNLNIKGSNKFKAECYKQITEIQKNKIKALESDLKAKEQKNNEIHQKENKNDLRGDSERLNAHNDNEYIIEALIRSLSNAYTNTHFIDENKNEIKIMPAKSEKQKQDKIKNIQESLRAIKKAISDYGFSEKFTEWEKQNPYYKEVLENYKAKAPIAKKQEQIKRQEQGRSL</sequence>
<dbReference type="Proteomes" id="UP000192902">
    <property type="component" value="Plasmid pCUN1"/>
</dbReference>
<dbReference type="EMBL" id="CP020868">
    <property type="protein sequence ID" value="ARJ57461.1"/>
    <property type="molecule type" value="Genomic_DNA"/>
</dbReference>
<dbReference type="KEGG" id="ccun:CCUN_a0004"/>
<evidence type="ECO:0000313" key="5">
    <source>
        <dbReference type="Proteomes" id="UP000192902"/>
    </source>
</evidence>
<feature type="region of interest" description="Disordered" evidence="2">
    <location>
        <begin position="405"/>
        <end position="427"/>
    </location>
</feature>
<organism evidence="4 5">
    <name type="scientific">Campylobacter cuniculorum DSM 23162 = LMG 24588</name>
    <dbReference type="NCBI Taxonomy" id="1121267"/>
    <lineage>
        <taxon>Bacteria</taxon>
        <taxon>Pseudomonadati</taxon>
        <taxon>Campylobacterota</taxon>
        <taxon>Epsilonproteobacteria</taxon>
        <taxon>Campylobacterales</taxon>
        <taxon>Campylobacteraceae</taxon>
        <taxon>Campylobacter</taxon>
    </lineage>
</organism>
<feature type="domain" description="Large polyvalent protein-associated" evidence="3">
    <location>
        <begin position="331"/>
        <end position="408"/>
    </location>
</feature>
<accession>A0A1W6BZC9</accession>
<geneLocation type="plasmid" evidence="5">
    <name>pcun1</name>
</geneLocation>
<feature type="coiled-coil region" evidence="1">
    <location>
        <begin position="186"/>
        <end position="286"/>
    </location>
</feature>
<keyword evidence="4" id="KW-0614">Plasmid</keyword>
<dbReference type="AlphaFoldDB" id="A0A1W6BZC9"/>
<name>A0A1W6BZC9_9BACT</name>
<keyword evidence="1" id="KW-0175">Coiled coil</keyword>
<gene>
    <name evidence="4" type="primary">mob</name>
    <name evidence="4" type="ORF">CCUN_a0004</name>
</gene>
<evidence type="ECO:0000313" key="4">
    <source>
        <dbReference type="EMBL" id="ARJ57461.1"/>
    </source>
</evidence>
<evidence type="ECO:0000256" key="2">
    <source>
        <dbReference type="SAM" id="MobiDB-lite"/>
    </source>
</evidence>
<dbReference type="RefSeq" id="WP_164502924.1">
    <property type="nucleotide sequence ID" value="NZ_CP020868.1"/>
</dbReference>
<reference evidence="4 5" key="1">
    <citation type="submission" date="2017-04" db="EMBL/GenBank/DDBJ databases">
        <title>Complete genome sequence of the Campylobacter cuniculorum type strain LMG24588.</title>
        <authorList>
            <person name="Miller W.G."/>
            <person name="Yee E."/>
            <person name="Revez J."/>
            <person name="Bono J.L."/>
            <person name="Rossi M."/>
        </authorList>
    </citation>
    <scope>NUCLEOTIDE SEQUENCE [LARGE SCALE GENOMIC DNA]</scope>
    <source>
        <strain evidence="4 5">LMG 24588</strain>
        <plasmid evidence="5">pcun1</plasmid>
    </source>
</reference>
<evidence type="ECO:0000256" key="1">
    <source>
        <dbReference type="SAM" id="Coils"/>
    </source>
</evidence>
<dbReference type="InterPro" id="IPR040677">
    <property type="entry name" value="LPD7"/>
</dbReference>
<proteinExistence type="predicted"/>
<dbReference type="Pfam" id="PF18821">
    <property type="entry name" value="LPD7"/>
    <property type="match status" value="1"/>
</dbReference>
<protein>
    <submittedName>
        <fullName evidence="4">Mobilization protein</fullName>
    </submittedName>
</protein>